<dbReference type="PANTHER" id="PTHR11188:SF17">
    <property type="entry name" value="FI21816P1"/>
    <property type="match status" value="1"/>
</dbReference>
<dbReference type="InterPro" id="IPR014752">
    <property type="entry name" value="Arrestin-like_C"/>
</dbReference>
<dbReference type="Pfam" id="PF00339">
    <property type="entry name" value="Arrestin_N"/>
    <property type="match status" value="1"/>
</dbReference>
<dbReference type="PANTHER" id="PTHR11188">
    <property type="entry name" value="ARRESTIN DOMAIN CONTAINING PROTEIN"/>
    <property type="match status" value="1"/>
</dbReference>
<dbReference type="GO" id="GO:0015031">
    <property type="term" value="P:protein transport"/>
    <property type="evidence" value="ECO:0007669"/>
    <property type="project" value="TreeGrafter"/>
</dbReference>
<dbReference type="OrthoDB" id="7785529at2759"/>
<dbReference type="KEGG" id="ngr:NAEGRDRAFT_46990"/>
<dbReference type="AlphaFoldDB" id="D2V674"/>
<dbReference type="InterPro" id="IPR014756">
    <property type="entry name" value="Ig_E-set"/>
</dbReference>
<dbReference type="InterPro" id="IPR011022">
    <property type="entry name" value="Arrestin_C-like"/>
</dbReference>
<dbReference type="GeneID" id="8849414"/>
<evidence type="ECO:0000313" key="2">
    <source>
        <dbReference type="EMBL" id="EFC47915.1"/>
    </source>
</evidence>
<dbReference type="SUPFAM" id="SSF81296">
    <property type="entry name" value="E set domains"/>
    <property type="match status" value="1"/>
</dbReference>
<organism evidence="3">
    <name type="scientific">Naegleria gruberi</name>
    <name type="common">Amoeba</name>
    <dbReference type="NCBI Taxonomy" id="5762"/>
    <lineage>
        <taxon>Eukaryota</taxon>
        <taxon>Discoba</taxon>
        <taxon>Heterolobosea</taxon>
        <taxon>Tetramitia</taxon>
        <taxon>Eutetramitia</taxon>
        <taxon>Vahlkampfiidae</taxon>
        <taxon>Naegleria</taxon>
    </lineage>
</organism>
<dbReference type="InParanoid" id="D2V674"/>
<dbReference type="VEuPathDB" id="AmoebaDB:NAEGRDRAFT_46990"/>
<reference evidence="2 3" key="1">
    <citation type="journal article" date="2010" name="Cell">
        <title>The genome of Naegleria gruberi illuminates early eukaryotic versatility.</title>
        <authorList>
            <person name="Fritz-Laylin L.K."/>
            <person name="Prochnik S.E."/>
            <person name="Ginger M.L."/>
            <person name="Dacks J.B."/>
            <person name="Carpenter M.L."/>
            <person name="Field M.C."/>
            <person name="Kuo A."/>
            <person name="Paredez A."/>
            <person name="Chapman J."/>
            <person name="Pham J."/>
            <person name="Shu S."/>
            <person name="Neupane R."/>
            <person name="Cipriano M."/>
            <person name="Mancuso J."/>
            <person name="Tu H."/>
            <person name="Salamov A."/>
            <person name="Lindquist E."/>
            <person name="Shapiro H."/>
            <person name="Lucas S."/>
            <person name="Grigoriev I.V."/>
            <person name="Cande W.Z."/>
            <person name="Fulton C."/>
            <person name="Rokhsar D.S."/>
            <person name="Dawson S.C."/>
        </authorList>
    </citation>
    <scope>NUCLEOTIDE SEQUENCE [LARGE SCALE GENOMIC DNA]</scope>
    <source>
        <strain evidence="2 3">NEG-M</strain>
    </source>
</reference>
<dbReference type="SMART" id="SM01017">
    <property type="entry name" value="Arrestin_C"/>
    <property type="match status" value="1"/>
</dbReference>
<accession>D2V674</accession>
<dbReference type="Proteomes" id="UP000006671">
    <property type="component" value="Unassembled WGS sequence"/>
</dbReference>
<dbReference type="GO" id="GO:0005737">
    <property type="term" value="C:cytoplasm"/>
    <property type="evidence" value="ECO:0007669"/>
    <property type="project" value="TreeGrafter"/>
</dbReference>
<gene>
    <name evidence="2" type="ORF">NAEGRDRAFT_46990</name>
</gene>
<sequence>MTIFITLSKPFYHPGEVVSGIINLSLTEPLLPSSFSPANNLIVIFKGKERTKLHILDDEIGVTPKGLVVTDIQLDTRTSSYSLNGKKALVDLRPIVKSFPSGIEAGDYSFPFEIQLPTNGLLPSTFISMKDCKDVYKGAVIYKVAARLGDLYCSMLVPITPNIIREQVTDFKEKKFLFGGIGKLKMKLEMEKNFFQPCEVIPIKLSIQNDSRKDVQSLKVKLFRTATISCDEAALKLTTYGETNDKEGRRTIKQGPVEVYRMKFEGVSAKTHTERVLNFFIPRKTLPSTNGTFLKIEYYLDVECDVPFAFDLESKPSIEIVYQPKTFQNIPFFKRLPDSWKSLFI</sequence>
<dbReference type="InterPro" id="IPR011021">
    <property type="entry name" value="Arrestin-like_N"/>
</dbReference>
<dbReference type="RefSeq" id="XP_002680659.1">
    <property type="nucleotide sequence ID" value="XM_002680613.1"/>
</dbReference>
<evidence type="ECO:0000313" key="3">
    <source>
        <dbReference type="Proteomes" id="UP000006671"/>
    </source>
</evidence>
<keyword evidence="3" id="KW-1185">Reference proteome</keyword>
<feature type="domain" description="Arrestin C-terminal-like" evidence="1">
    <location>
        <begin position="180"/>
        <end position="332"/>
    </location>
</feature>
<proteinExistence type="predicted"/>
<dbReference type="EMBL" id="GG738853">
    <property type="protein sequence ID" value="EFC47915.1"/>
    <property type="molecule type" value="Genomic_DNA"/>
</dbReference>
<dbReference type="Gene3D" id="2.60.40.640">
    <property type="match status" value="2"/>
</dbReference>
<protein>
    <submittedName>
        <fullName evidence="2">Predicted protein</fullName>
    </submittedName>
</protein>
<dbReference type="Pfam" id="PF02752">
    <property type="entry name" value="Arrestin_C"/>
    <property type="match status" value="1"/>
</dbReference>
<dbReference type="InterPro" id="IPR050357">
    <property type="entry name" value="Arrestin_domain-protein"/>
</dbReference>
<evidence type="ECO:0000259" key="1">
    <source>
        <dbReference type="SMART" id="SM01017"/>
    </source>
</evidence>
<name>D2V674_NAEGR</name>